<reference evidence="2" key="1">
    <citation type="submission" date="2023-01" db="EMBL/GenBank/DDBJ databases">
        <title>Human gut microbiome strain richness.</title>
        <authorList>
            <person name="Chen-Liaw A."/>
        </authorList>
    </citation>
    <scope>NUCLEOTIDE SEQUENCE</scope>
    <source>
        <strain evidence="2">1001217st2_G6_1001217B_191108</strain>
    </source>
</reference>
<dbReference type="InterPro" id="IPR010708">
    <property type="entry name" value="5'(3')-deoxyribonucleotidase"/>
</dbReference>
<dbReference type="RefSeq" id="WP_195992161.1">
    <property type="nucleotide sequence ID" value="NZ_JADPBJ010000012.1"/>
</dbReference>
<evidence type="ECO:0000313" key="3">
    <source>
        <dbReference type="Proteomes" id="UP001211987"/>
    </source>
</evidence>
<comment type="caution">
    <text evidence="2">The sequence shown here is derived from an EMBL/GenBank/DDBJ whole genome shotgun (WGS) entry which is preliminary data.</text>
</comment>
<dbReference type="SUPFAM" id="SSF56784">
    <property type="entry name" value="HAD-like"/>
    <property type="match status" value="1"/>
</dbReference>
<dbReference type="EMBL" id="JAQLKE010000055">
    <property type="protein sequence ID" value="MDB7085812.1"/>
    <property type="molecule type" value="Genomic_DNA"/>
</dbReference>
<dbReference type="Gene3D" id="3.40.50.1000">
    <property type="entry name" value="HAD superfamily/HAD-like"/>
    <property type="match status" value="1"/>
</dbReference>
<dbReference type="GO" id="GO:0008253">
    <property type="term" value="F:5'-nucleotidase activity"/>
    <property type="evidence" value="ECO:0007669"/>
    <property type="project" value="InterPro"/>
</dbReference>
<evidence type="ECO:0000256" key="1">
    <source>
        <dbReference type="ARBA" id="ARBA00009589"/>
    </source>
</evidence>
<dbReference type="InterPro" id="IPR023214">
    <property type="entry name" value="HAD_sf"/>
</dbReference>
<accession>A0AB35IP22</accession>
<gene>
    <name evidence="2" type="ORF">PM738_18690</name>
</gene>
<dbReference type="GO" id="GO:0009264">
    <property type="term" value="P:deoxyribonucleotide catabolic process"/>
    <property type="evidence" value="ECO:0007669"/>
    <property type="project" value="InterPro"/>
</dbReference>
<dbReference type="Proteomes" id="UP001211987">
    <property type="component" value="Unassembled WGS sequence"/>
</dbReference>
<name>A0AB35IP22_9FIRM</name>
<organism evidence="2 3">
    <name type="scientific">Thomasclavelia ramosa</name>
    <dbReference type="NCBI Taxonomy" id="1547"/>
    <lineage>
        <taxon>Bacteria</taxon>
        <taxon>Bacillati</taxon>
        <taxon>Bacillota</taxon>
        <taxon>Erysipelotrichia</taxon>
        <taxon>Erysipelotrichales</taxon>
        <taxon>Coprobacillaceae</taxon>
        <taxon>Thomasclavelia</taxon>
    </lineage>
</organism>
<dbReference type="AlphaFoldDB" id="A0AB35IP22"/>
<proteinExistence type="inferred from homology"/>
<comment type="similarity">
    <text evidence="1">Belongs to the 5'(3')-deoxyribonucleotidase family.</text>
</comment>
<evidence type="ECO:0000313" key="2">
    <source>
        <dbReference type="EMBL" id="MDB7085812.1"/>
    </source>
</evidence>
<sequence length="167" mass="19578">MKKRFFFDLDGTVCEYKFTSIDSFYEDGFFKNLIPFENIVNTIKQLLKDGNNEVYIVSKYLDSKYAINDKNTWLNNYLPEINENHRIFIPYSAKKTDFIPGGIRYDKNRIDILIDDYNDNLFEWIKAGGFAVKMINGVNSLDSWKNKLYLHANIPAVVNLSILESIY</sequence>
<protein>
    <submittedName>
        <fullName evidence="2">Uncharacterized protein</fullName>
    </submittedName>
</protein>
<dbReference type="InterPro" id="IPR036412">
    <property type="entry name" value="HAD-like_sf"/>
</dbReference>
<dbReference type="Pfam" id="PF06941">
    <property type="entry name" value="NT5C"/>
    <property type="match status" value="1"/>
</dbReference>